<proteinExistence type="predicted"/>
<evidence type="ECO:0000313" key="1">
    <source>
        <dbReference type="EMBL" id="PVZ96063.1"/>
    </source>
</evidence>
<organism evidence="1 2">
    <name type="scientific">Amnibacterium flavum</name>
    <dbReference type="NCBI Taxonomy" id="2173173"/>
    <lineage>
        <taxon>Bacteria</taxon>
        <taxon>Bacillati</taxon>
        <taxon>Actinomycetota</taxon>
        <taxon>Actinomycetes</taxon>
        <taxon>Micrococcales</taxon>
        <taxon>Microbacteriaceae</taxon>
        <taxon>Amnibacterium</taxon>
    </lineage>
</organism>
<dbReference type="OrthoDB" id="5057864at2"/>
<evidence type="ECO:0000313" key="2">
    <source>
        <dbReference type="Proteomes" id="UP000244893"/>
    </source>
</evidence>
<dbReference type="EMBL" id="QEOP01000001">
    <property type="protein sequence ID" value="PVZ96063.1"/>
    <property type="molecule type" value="Genomic_DNA"/>
</dbReference>
<dbReference type="Proteomes" id="UP000244893">
    <property type="component" value="Unassembled WGS sequence"/>
</dbReference>
<reference evidence="1 2" key="1">
    <citation type="submission" date="2018-05" db="EMBL/GenBank/DDBJ databases">
        <title>Amnibacterium sp. M8JJ-5, whole genome shotgun sequence.</title>
        <authorList>
            <person name="Tuo L."/>
        </authorList>
    </citation>
    <scope>NUCLEOTIDE SEQUENCE [LARGE SCALE GENOMIC DNA]</scope>
    <source>
        <strain evidence="1 2">M8JJ-5</strain>
    </source>
</reference>
<dbReference type="AlphaFoldDB" id="A0A2V1HU12"/>
<comment type="caution">
    <text evidence="1">The sequence shown here is derived from an EMBL/GenBank/DDBJ whole genome shotgun (WGS) entry which is preliminary data.</text>
</comment>
<dbReference type="RefSeq" id="WP_116755797.1">
    <property type="nucleotide sequence ID" value="NZ_JBHUEX010000001.1"/>
</dbReference>
<gene>
    <name evidence="1" type="ORF">DDQ50_06380</name>
</gene>
<name>A0A2V1HU12_9MICO</name>
<keyword evidence="2" id="KW-1185">Reference proteome</keyword>
<evidence type="ECO:0008006" key="3">
    <source>
        <dbReference type="Google" id="ProtNLM"/>
    </source>
</evidence>
<accession>A0A2V1HU12</accession>
<protein>
    <recommendedName>
        <fullName evidence="3">SbsA Ig-like domain-containing protein</fullName>
    </recommendedName>
</protein>
<sequence>MAVIALLGAGAVGLGFVSAAQGPRLTSAEINIQGTTTRSGQRLVLTANQSLAHLDPGSVEVTPAADFEVSAEGGSVTVRFTDLLRYDTEYTVRIDPAVGLYTGASSELAYRFATPDSDVHSLLRNTGTRADGSDAPDQILRHRVSGESVNEAVFEAPRIQQYAVVDDTIAAVVIEDSSPSLVLAYGPAGSTTARIDTGGASTVRDLRGAPSSDLLGYVINGGADPGGRSYNNALFVYDFTDSSAVPTEIRGIGGAPLPVIDWYFVPGTTSVLVQGIDLQLYLIDSLDVASVEPLGQHLQLEGFVPGTVEAVVSDPSGDSLIDLLSGDVTPLELPQADIDPLLYPGKRSVLSDRSFIRVYDEVDFSTTPSSVSSSIWITDRTWTRELYRPSAESSRIGDFCVSPNAEFLAVEVTSEGVPDDYDLILGYSNTTTYFVDIADGVVAGGMAGFLPDWCG</sequence>